<evidence type="ECO:0000259" key="14">
    <source>
        <dbReference type="PROSITE" id="PS52004"/>
    </source>
</evidence>
<protein>
    <recommendedName>
        <fullName evidence="4 11">3-oxoacyl-[acyl-carrier-protein] synthase 2</fullName>
        <ecNumber evidence="3 11">2.3.1.179</ecNumber>
    </recommendedName>
</protein>
<evidence type="ECO:0000256" key="2">
    <source>
        <dbReference type="ARBA" id="ARBA00008467"/>
    </source>
</evidence>
<dbReference type="Gene3D" id="3.40.47.10">
    <property type="match status" value="1"/>
</dbReference>
<evidence type="ECO:0000256" key="13">
    <source>
        <dbReference type="RuleBase" id="RU003694"/>
    </source>
</evidence>
<dbReference type="PROSITE" id="PS52004">
    <property type="entry name" value="KS3_2"/>
    <property type="match status" value="1"/>
</dbReference>
<dbReference type="PANTHER" id="PTHR11712">
    <property type="entry name" value="POLYKETIDE SYNTHASE-RELATED"/>
    <property type="match status" value="1"/>
</dbReference>
<accession>A0A0E9MWD6</accession>
<dbReference type="PIRSF" id="PIRSF000447">
    <property type="entry name" value="KAS_II"/>
    <property type="match status" value="1"/>
</dbReference>
<dbReference type="EC" id="2.3.1.179" evidence="3 11"/>
<dbReference type="SMART" id="SM00825">
    <property type="entry name" value="PKS_KS"/>
    <property type="match status" value="1"/>
</dbReference>
<dbReference type="Pfam" id="PF02801">
    <property type="entry name" value="Ketoacyl-synt_C"/>
    <property type="match status" value="1"/>
</dbReference>
<feature type="domain" description="Ketosynthase family 3 (KS3)" evidence="14">
    <location>
        <begin position="15"/>
        <end position="426"/>
    </location>
</feature>
<dbReference type="CDD" id="cd00834">
    <property type="entry name" value="KAS_I_II"/>
    <property type="match status" value="1"/>
</dbReference>
<keyword evidence="7" id="KW-0276">Fatty acid metabolism</keyword>
<dbReference type="InterPro" id="IPR000794">
    <property type="entry name" value="Beta-ketoacyl_synthase"/>
</dbReference>
<dbReference type="InterPro" id="IPR017568">
    <property type="entry name" value="3-oxoacyl-ACP_synth-2"/>
</dbReference>
<evidence type="ECO:0000256" key="9">
    <source>
        <dbReference type="ARBA" id="ARBA00023160"/>
    </source>
</evidence>
<dbReference type="InterPro" id="IPR020841">
    <property type="entry name" value="PKS_Beta-ketoAc_synthase_dom"/>
</dbReference>
<dbReference type="GO" id="GO:0005829">
    <property type="term" value="C:cytosol"/>
    <property type="evidence" value="ECO:0007669"/>
    <property type="project" value="TreeGrafter"/>
</dbReference>
<keyword evidence="8" id="KW-0443">Lipid metabolism</keyword>
<comment type="similarity">
    <text evidence="2 11 13">Belongs to the thiolase-like superfamily. Beta-ketoacyl-ACP synthases family.</text>
</comment>
<evidence type="ECO:0000256" key="10">
    <source>
        <dbReference type="ARBA" id="ARBA00023315"/>
    </source>
</evidence>
<keyword evidence="6 11" id="KW-0808">Transferase</keyword>
<evidence type="ECO:0000256" key="3">
    <source>
        <dbReference type="ARBA" id="ARBA00012356"/>
    </source>
</evidence>
<evidence type="ECO:0000256" key="11">
    <source>
        <dbReference type="PIRNR" id="PIRNR000447"/>
    </source>
</evidence>
<comment type="catalytic activity">
    <reaction evidence="11">
        <text>a fatty acyl-[ACP] + malonyl-[ACP] + H(+) = a 3-oxoacyl-[ACP] + holo-[ACP] + CO2</text>
        <dbReference type="Rhea" id="RHEA:22836"/>
        <dbReference type="Rhea" id="RHEA-COMP:9623"/>
        <dbReference type="Rhea" id="RHEA-COMP:9685"/>
        <dbReference type="Rhea" id="RHEA-COMP:9916"/>
        <dbReference type="Rhea" id="RHEA-COMP:14125"/>
        <dbReference type="ChEBI" id="CHEBI:15378"/>
        <dbReference type="ChEBI" id="CHEBI:16526"/>
        <dbReference type="ChEBI" id="CHEBI:64479"/>
        <dbReference type="ChEBI" id="CHEBI:78449"/>
        <dbReference type="ChEBI" id="CHEBI:78776"/>
        <dbReference type="ChEBI" id="CHEBI:138651"/>
    </reaction>
</comment>
<proteinExistence type="inferred from homology"/>
<gene>
    <name evidence="15" type="primary">fabF</name>
    <name evidence="15" type="ORF">FPE01S_01_04270</name>
</gene>
<evidence type="ECO:0000313" key="16">
    <source>
        <dbReference type="Proteomes" id="UP000033121"/>
    </source>
</evidence>
<keyword evidence="10 11" id="KW-0012">Acyltransferase</keyword>
<sequence>MNWANFAPTKLNIMLPRVVITGLGVLSPNGSTVDTFWDNIVNGRSAMATITRFDPSLFRTQFGSELKNYDPTPFLDRNTIKRTDLFTQYALIAADQAIADSGFDFKAMNPFDVGVIWGSGQGGMDTFEEQVKEYVQGDGHPRFSPFLIPKFIPNMSSGMISIRHGYMGINYTTISACATSNTAIMDAFNYIRLGKAKIIVTGGSEAPITPASFGGFSAMKAMSHRNDDPQHASRPFDIHRDGFVMAEGAGALVLEEYEHAVKRGARIYGEVAGASMTADAYHMTATHPEGAGAVQAMRLALDEAGVNVHDVDYLNPHATSTPVGDLSETRAIATLLGGTANNLLLSATKSITGHLLGAAGAVEAIIALKAMAHNVVPPTINTTELDPEIPSSLHIVTGAAREAKIDVAMSNTFGFGGHNATVVFKKV</sequence>
<dbReference type="STRING" id="1220578.FPE01S_01_04270"/>
<keyword evidence="16" id="KW-1185">Reference proteome</keyword>
<dbReference type="FunFam" id="3.40.47.10:FF:000018">
    <property type="entry name" value="3-oxoacyl-[acyl-carrier-protein] synthase 2"/>
    <property type="match status" value="1"/>
</dbReference>
<name>A0A0E9MWD6_9BACT</name>
<comment type="pathway">
    <text evidence="1 11">Lipid metabolism; fatty acid biosynthesis.</text>
</comment>
<evidence type="ECO:0000256" key="5">
    <source>
        <dbReference type="ARBA" id="ARBA00022516"/>
    </source>
</evidence>
<dbReference type="GO" id="GO:0006633">
    <property type="term" value="P:fatty acid biosynthetic process"/>
    <property type="evidence" value="ECO:0007669"/>
    <property type="project" value="UniProtKB-UniRule"/>
</dbReference>
<reference evidence="15 16" key="1">
    <citation type="submission" date="2015-04" db="EMBL/GenBank/DDBJ databases">
        <title>Whole genome shotgun sequence of Flavihumibacter petaseus NBRC 106054.</title>
        <authorList>
            <person name="Miyazawa S."/>
            <person name="Hosoyama A."/>
            <person name="Hashimoto M."/>
            <person name="Noguchi M."/>
            <person name="Tsuchikane K."/>
            <person name="Ohji S."/>
            <person name="Yamazoe A."/>
            <person name="Ichikawa N."/>
            <person name="Kimura A."/>
            <person name="Fujita N."/>
        </authorList>
    </citation>
    <scope>NUCLEOTIDE SEQUENCE [LARGE SCALE GENOMIC DNA]</scope>
    <source>
        <strain evidence="15 16">NBRC 106054</strain>
    </source>
</reference>
<dbReference type="NCBIfam" id="NF005589">
    <property type="entry name" value="PRK07314.1"/>
    <property type="match status" value="1"/>
</dbReference>
<evidence type="ECO:0000256" key="4">
    <source>
        <dbReference type="ARBA" id="ARBA00014657"/>
    </source>
</evidence>
<dbReference type="SUPFAM" id="SSF53901">
    <property type="entry name" value="Thiolase-like"/>
    <property type="match status" value="2"/>
</dbReference>
<keyword evidence="9 11" id="KW-0275">Fatty acid biosynthesis</keyword>
<dbReference type="GO" id="GO:0004315">
    <property type="term" value="F:3-oxoacyl-[acyl-carrier-protein] synthase activity"/>
    <property type="evidence" value="ECO:0007669"/>
    <property type="project" value="UniProtKB-UniRule"/>
</dbReference>
<evidence type="ECO:0000313" key="15">
    <source>
        <dbReference type="EMBL" id="GAO41415.1"/>
    </source>
</evidence>
<evidence type="ECO:0000256" key="12">
    <source>
        <dbReference type="PIRSR" id="PIRSR000447-1"/>
    </source>
</evidence>
<feature type="active site" description="For beta-ketoacyl synthase activity" evidence="12">
    <location>
        <position position="177"/>
    </location>
</feature>
<evidence type="ECO:0000256" key="6">
    <source>
        <dbReference type="ARBA" id="ARBA00022679"/>
    </source>
</evidence>
<dbReference type="InterPro" id="IPR014031">
    <property type="entry name" value="Ketoacyl_synth_C"/>
</dbReference>
<comment type="caution">
    <text evidence="15">The sequence shown here is derived from an EMBL/GenBank/DDBJ whole genome shotgun (WGS) entry which is preliminary data.</text>
</comment>
<comment type="function">
    <text evidence="11">Involved in the type II fatty acid elongation cycle. Catalyzes the elongation of a wide range of acyl-ACP by the addition of two carbons from malonyl-ACP to an acyl acceptor. Can efficiently catalyze the conversion of palmitoleoyl-ACP (cis-hexadec-9-enoyl-ACP) to cis-vaccenoyl-ACP (cis-octadec-11-enoyl-ACP), an essential step in the thermal regulation of fatty acid composition.</text>
</comment>
<keyword evidence="5 11" id="KW-0444">Lipid biosynthesis</keyword>
<comment type="catalytic activity">
    <reaction evidence="11">
        <text>(9Z)-hexadecenoyl-[ACP] + malonyl-[ACP] + H(+) = 3-oxo-(11Z)-octadecenoyl-[ACP] + holo-[ACP] + CO2</text>
        <dbReference type="Rhea" id="RHEA:55040"/>
        <dbReference type="Rhea" id="RHEA-COMP:9623"/>
        <dbReference type="Rhea" id="RHEA-COMP:9685"/>
        <dbReference type="Rhea" id="RHEA-COMP:10800"/>
        <dbReference type="Rhea" id="RHEA-COMP:14074"/>
        <dbReference type="ChEBI" id="CHEBI:15378"/>
        <dbReference type="ChEBI" id="CHEBI:16526"/>
        <dbReference type="ChEBI" id="CHEBI:64479"/>
        <dbReference type="ChEBI" id="CHEBI:78449"/>
        <dbReference type="ChEBI" id="CHEBI:83989"/>
        <dbReference type="ChEBI" id="CHEBI:138538"/>
        <dbReference type="EC" id="2.3.1.179"/>
    </reaction>
</comment>
<dbReference type="Proteomes" id="UP000033121">
    <property type="component" value="Unassembled WGS sequence"/>
</dbReference>
<evidence type="ECO:0000256" key="1">
    <source>
        <dbReference type="ARBA" id="ARBA00005194"/>
    </source>
</evidence>
<dbReference type="AlphaFoldDB" id="A0A0E9MWD6"/>
<dbReference type="EMBL" id="BBWV01000001">
    <property type="protein sequence ID" value="GAO41415.1"/>
    <property type="molecule type" value="Genomic_DNA"/>
</dbReference>
<dbReference type="PANTHER" id="PTHR11712:SF336">
    <property type="entry name" value="3-OXOACYL-[ACYL-CARRIER-PROTEIN] SYNTHASE, MITOCHONDRIAL"/>
    <property type="match status" value="1"/>
</dbReference>
<dbReference type="PROSITE" id="PS00606">
    <property type="entry name" value="KS3_1"/>
    <property type="match status" value="1"/>
</dbReference>
<dbReference type="InterPro" id="IPR014030">
    <property type="entry name" value="Ketoacyl_synth_N"/>
</dbReference>
<dbReference type="InterPro" id="IPR018201">
    <property type="entry name" value="Ketoacyl_synth_AS"/>
</dbReference>
<dbReference type="InterPro" id="IPR016039">
    <property type="entry name" value="Thiolase-like"/>
</dbReference>
<evidence type="ECO:0000256" key="7">
    <source>
        <dbReference type="ARBA" id="ARBA00022832"/>
    </source>
</evidence>
<dbReference type="UniPathway" id="UPA00094"/>
<organism evidence="15 16">
    <name type="scientific">Flavihumibacter petaseus NBRC 106054</name>
    <dbReference type="NCBI Taxonomy" id="1220578"/>
    <lineage>
        <taxon>Bacteria</taxon>
        <taxon>Pseudomonadati</taxon>
        <taxon>Bacteroidota</taxon>
        <taxon>Chitinophagia</taxon>
        <taxon>Chitinophagales</taxon>
        <taxon>Chitinophagaceae</taxon>
        <taxon>Flavihumibacter</taxon>
    </lineage>
</organism>
<evidence type="ECO:0000256" key="8">
    <source>
        <dbReference type="ARBA" id="ARBA00023098"/>
    </source>
</evidence>
<dbReference type="Pfam" id="PF00109">
    <property type="entry name" value="ketoacyl-synt"/>
    <property type="match status" value="1"/>
</dbReference>
<dbReference type="NCBIfam" id="TIGR03150">
    <property type="entry name" value="fabF"/>
    <property type="match status" value="1"/>
</dbReference>